<evidence type="ECO:0000313" key="3">
    <source>
        <dbReference type="Proteomes" id="UP000181942"/>
    </source>
</evidence>
<dbReference type="Pfam" id="PF00144">
    <property type="entry name" value="Beta-lactamase"/>
    <property type="match status" value="1"/>
</dbReference>
<organism evidence="2 3">
    <name type="scientific">Streptomyces mirabilis</name>
    <dbReference type="NCBI Taxonomy" id="68239"/>
    <lineage>
        <taxon>Bacteria</taxon>
        <taxon>Bacillati</taxon>
        <taxon>Actinomycetota</taxon>
        <taxon>Actinomycetes</taxon>
        <taxon>Kitasatosporales</taxon>
        <taxon>Streptomycetaceae</taxon>
        <taxon>Streptomyces</taxon>
    </lineage>
</organism>
<proteinExistence type="predicted"/>
<dbReference type="SUPFAM" id="SSF56601">
    <property type="entry name" value="beta-lactamase/transpeptidase-like"/>
    <property type="match status" value="1"/>
</dbReference>
<dbReference type="PANTHER" id="PTHR43283">
    <property type="entry name" value="BETA-LACTAMASE-RELATED"/>
    <property type="match status" value="1"/>
</dbReference>
<accession>A0A1I2L5E5</accession>
<protein>
    <submittedName>
        <fullName evidence="2">CubicO group peptidase, beta-lactamase class C family</fullName>
    </submittedName>
</protein>
<dbReference type="OrthoDB" id="9773047at2"/>
<evidence type="ECO:0000259" key="1">
    <source>
        <dbReference type="Pfam" id="PF00144"/>
    </source>
</evidence>
<dbReference type="Gene3D" id="3.40.710.10">
    <property type="entry name" value="DD-peptidase/beta-lactamase superfamily"/>
    <property type="match status" value="1"/>
</dbReference>
<gene>
    <name evidence="2" type="ORF">SAMN02787118_111257</name>
</gene>
<dbReference type="AlphaFoldDB" id="A0A1I2L5E5"/>
<dbReference type="RefSeq" id="WP_075030080.1">
    <property type="nucleotide sequence ID" value="NZ_FONR01000011.1"/>
</dbReference>
<dbReference type="Proteomes" id="UP000181942">
    <property type="component" value="Unassembled WGS sequence"/>
</dbReference>
<dbReference type="PANTHER" id="PTHR43283:SF7">
    <property type="entry name" value="BETA-LACTAMASE-RELATED DOMAIN-CONTAINING PROTEIN"/>
    <property type="match status" value="1"/>
</dbReference>
<sequence>MSARPLPASTPAAQGVDAAGIHAFLDAVEAAPDIEPHSLMILRHGHLVASGWWTPYTPDRRHLLYSLSKSFTSTAAGFAASEGLLRLDDPVISYFPEFEADITDPRSRAMLVRHVAAMASGHLEETYATSIRRDRDEIVRGFLLFPPDRDPGTVFAYNQPCTYTLAAIIQRVSGQSLTEYLRPRLFDPLGIGETAWLQRPPGRDLGFSGLHATTDAIARLGQFYLQDGVWEGRRLLPSAWIAEATRAHISTADGTQEGAQSDWQQGYGYQFWRSRHGYRGDGAYGQFCLVLPGHDAVIATTAATEDMQGLLNLVWRHLLPAFGAEPLPAEPLPGTADEGLRRRLAELALPLVEASPEPPARGEDWTSAVFAPEDGECPQQRTLTGVTVTADADGKGWGVSLAEGDELIELRLGATGWTVDAGGPPTAVSGGWTDQDTLRLDVLFLETPHRLTVTCSLPDGTFTVRWHTTPIHGGRLASLRAPVGDRV</sequence>
<reference evidence="2 3" key="1">
    <citation type="submission" date="2016-10" db="EMBL/GenBank/DDBJ databases">
        <authorList>
            <person name="de Groot N.N."/>
        </authorList>
    </citation>
    <scope>NUCLEOTIDE SEQUENCE [LARGE SCALE GENOMIC DNA]</scope>
    <source>
        <strain evidence="2 3">OK461</strain>
    </source>
</reference>
<dbReference type="InterPro" id="IPR012338">
    <property type="entry name" value="Beta-lactam/transpept-like"/>
</dbReference>
<dbReference type="InterPro" id="IPR001466">
    <property type="entry name" value="Beta-lactam-related"/>
</dbReference>
<feature type="domain" description="Beta-lactamase-related" evidence="1">
    <location>
        <begin position="38"/>
        <end position="303"/>
    </location>
</feature>
<evidence type="ECO:0000313" key="2">
    <source>
        <dbReference type="EMBL" id="SFF74574.1"/>
    </source>
</evidence>
<dbReference type="EMBL" id="FONR01000011">
    <property type="protein sequence ID" value="SFF74574.1"/>
    <property type="molecule type" value="Genomic_DNA"/>
</dbReference>
<name>A0A1I2L5E5_9ACTN</name>
<dbReference type="InterPro" id="IPR050789">
    <property type="entry name" value="Diverse_Enzym_Activities"/>
</dbReference>